<comment type="subunit">
    <text evidence="3 15">Monomer.</text>
</comment>
<dbReference type="EMBL" id="CP060636">
    <property type="protein sequence ID" value="QNM11558.1"/>
    <property type="molecule type" value="Genomic_DNA"/>
</dbReference>
<dbReference type="GO" id="GO:0034039">
    <property type="term" value="F:8-oxo-7,8-dihydroguanine DNA N-glycosylase activity"/>
    <property type="evidence" value="ECO:0007669"/>
    <property type="project" value="TreeGrafter"/>
</dbReference>
<dbReference type="InterPro" id="IPR015887">
    <property type="entry name" value="DNA_glyclase_Znf_dom_DNA_BS"/>
</dbReference>
<evidence type="ECO:0000256" key="11">
    <source>
        <dbReference type="ARBA" id="ARBA00023239"/>
    </source>
</evidence>
<evidence type="ECO:0000256" key="8">
    <source>
        <dbReference type="ARBA" id="ARBA00022833"/>
    </source>
</evidence>
<dbReference type="PANTHER" id="PTHR22993">
    <property type="entry name" value="FORMAMIDOPYRIMIDINE-DNA GLYCOSYLASE"/>
    <property type="match status" value="1"/>
</dbReference>
<keyword evidence="19" id="KW-1185">Reference proteome</keyword>
<feature type="binding site" evidence="15">
    <location>
        <position position="92"/>
    </location>
    <ligand>
        <name>DNA</name>
        <dbReference type="ChEBI" id="CHEBI:16991"/>
    </ligand>
</feature>
<keyword evidence="9 15" id="KW-0238">DNA-binding</keyword>
<evidence type="ECO:0000256" key="1">
    <source>
        <dbReference type="ARBA" id="ARBA00001668"/>
    </source>
</evidence>
<comment type="function">
    <text evidence="15">Involved in base excision repair of DNA damaged by oxidation or by mutagenic agents. Acts as DNA glycosylase that recognizes and removes damaged bases. Has a preference for oxidized purines, such as 7,8-dihydro-8-oxoguanine (8-oxoG). Has AP (apurinic/apyrimidinic) lyase activity and introduces nicks in the DNA strand. Cleaves the DNA backbone by beta-delta elimination to generate a single-strand break at the site of the removed base with both 3'- and 5'-phosphates.</text>
</comment>
<dbReference type="KEGG" id="ehn:H9Q80_15090"/>
<dbReference type="Pfam" id="PF01149">
    <property type="entry name" value="Fapy_DNA_glyco"/>
    <property type="match status" value="1"/>
</dbReference>
<feature type="domain" description="FPG-type" evidence="16">
    <location>
        <begin position="239"/>
        <end position="273"/>
    </location>
</feature>
<comment type="catalytic activity">
    <reaction evidence="14 15">
        <text>2'-deoxyribonucleotide-(2'-deoxyribose 5'-phosphate)-2'-deoxyribonucleotide-DNA = a 3'-end 2'-deoxyribonucleotide-(2,3-dehydro-2,3-deoxyribose 5'-phosphate)-DNA + a 5'-end 5'-phospho-2'-deoxyribonucleoside-DNA + H(+)</text>
        <dbReference type="Rhea" id="RHEA:66592"/>
        <dbReference type="Rhea" id="RHEA-COMP:13180"/>
        <dbReference type="Rhea" id="RHEA-COMP:16897"/>
        <dbReference type="Rhea" id="RHEA-COMP:17067"/>
        <dbReference type="ChEBI" id="CHEBI:15378"/>
        <dbReference type="ChEBI" id="CHEBI:136412"/>
        <dbReference type="ChEBI" id="CHEBI:157695"/>
        <dbReference type="ChEBI" id="CHEBI:167181"/>
        <dbReference type="EC" id="4.2.99.18"/>
    </reaction>
</comment>
<evidence type="ECO:0000256" key="4">
    <source>
        <dbReference type="ARBA" id="ARBA00022723"/>
    </source>
</evidence>
<dbReference type="EC" id="4.2.99.18" evidence="15"/>
<keyword evidence="5 15" id="KW-0227">DNA damage</keyword>
<feature type="active site" description="Proton donor" evidence="15">
    <location>
        <position position="3"/>
    </location>
</feature>
<dbReference type="InterPro" id="IPR010979">
    <property type="entry name" value="Ribosomal_uS13-like_H2TH"/>
</dbReference>
<evidence type="ECO:0000259" key="17">
    <source>
        <dbReference type="PROSITE" id="PS51068"/>
    </source>
</evidence>
<dbReference type="SUPFAM" id="SSF57716">
    <property type="entry name" value="Glucocorticoid receptor-like (DNA-binding domain)"/>
    <property type="match status" value="1"/>
</dbReference>
<dbReference type="InterPro" id="IPR012319">
    <property type="entry name" value="FPG_cat"/>
</dbReference>
<evidence type="ECO:0000256" key="2">
    <source>
        <dbReference type="ARBA" id="ARBA00009409"/>
    </source>
</evidence>
<dbReference type="PANTHER" id="PTHR22993:SF9">
    <property type="entry name" value="FORMAMIDOPYRIMIDINE-DNA GLYCOSYLASE"/>
    <property type="match status" value="1"/>
</dbReference>
<dbReference type="SUPFAM" id="SSF81624">
    <property type="entry name" value="N-terminal domain of MutM-like DNA repair proteins"/>
    <property type="match status" value="1"/>
</dbReference>
<gene>
    <name evidence="15 18" type="primary">mutM</name>
    <name evidence="15" type="synonym">fpg</name>
    <name evidence="18" type="ORF">H9Q80_15090</name>
</gene>
<evidence type="ECO:0000256" key="14">
    <source>
        <dbReference type="ARBA" id="ARBA00044632"/>
    </source>
</evidence>
<comment type="similarity">
    <text evidence="2 15">Belongs to the FPG family.</text>
</comment>
<dbReference type="GO" id="GO:0140078">
    <property type="term" value="F:class I DNA-(apurinic or apyrimidinic site) endonuclease activity"/>
    <property type="evidence" value="ECO:0007669"/>
    <property type="project" value="UniProtKB-EC"/>
</dbReference>
<name>A0A7G9GL76_9FIRM</name>
<dbReference type="PROSITE" id="PS51066">
    <property type="entry name" value="ZF_FPG_2"/>
    <property type="match status" value="1"/>
</dbReference>
<accession>A0A7G9GL76</accession>
<feature type="active site" description="Proton donor; for delta-elimination activity" evidence="15">
    <location>
        <position position="263"/>
    </location>
</feature>
<dbReference type="Pfam" id="PF06827">
    <property type="entry name" value="zf-FPG_IleRS"/>
    <property type="match status" value="1"/>
</dbReference>
<dbReference type="GO" id="GO:0003684">
    <property type="term" value="F:damaged DNA binding"/>
    <property type="evidence" value="ECO:0007669"/>
    <property type="project" value="InterPro"/>
</dbReference>
<dbReference type="Proteomes" id="UP000515856">
    <property type="component" value="Chromosome"/>
</dbReference>
<dbReference type="PROSITE" id="PS01242">
    <property type="entry name" value="ZF_FPG_1"/>
    <property type="match status" value="1"/>
</dbReference>
<comment type="catalytic activity">
    <reaction evidence="1 15">
        <text>Hydrolysis of DNA containing ring-opened 7-methylguanine residues, releasing 2,6-diamino-4-hydroxy-5-(N-methyl)formamidopyrimidine.</text>
        <dbReference type="EC" id="3.2.2.23"/>
    </reaction>
</comment>
<dbReference type="SUPFAM" id="SSF46946">
    <property type="entry name" value="S13-like H2TH domain"/>
    <property type="match status" value="1"/>
</dbReference>
<dbReference type="NCBIfam" id="TIGR00577">
    <property type="entry name" value="fpg"/>
    <property type="match status" value="1"/>
</dbReference>
<keyword evidence="13 15" id="KW-0326">Glycosidase</keyword>
<dbReference type="InterPro" id="IPR010663">
    <property type="entry name" value="Znf_FPG/IleRS"/>
</dbReference>
<evidence type="ECO:0000256" key="13">
    <source>
        <dbReference type="ARBA" id="ARBA00023295"/>
    </source>
</evidence>
<feature type="domain" description="Formamidopyrimidine-DNA glycosylase catalytic" evidence="17">
    <location>
        <begin position="2"/>
        <end position="114"/>
    </location>
</feature>
<dbReference type="GO" id="GO:0003690">
    <property type="term" value="F:double-stranded DNA binding"/>
    <property type="evidence" value="ECO:0007669"/>
    <property type="project" value="UniProtKB-ARBA"/>
</dbReference>
<protein>
    <recommendedName>
        <fullName evidence="15">Formamidopyrimidine-DNA glycosylase</fullName>
        <shortName evidence="15">Fapy-DNA glycosylase</shortName>
        <ecNumber evidence="15">3.2.2.23</ecNumber>
    </recommendedName>
    <alternativeName>
        <fullName evidence="15">DNA-(apurinic or apyrimidinic site) lyase MutM</fullName>
        <shortName evidence="15">AP lyase MutM</shortName>
        <ecNumber evidence="15">4.2.99.18</ecNumber>
    </alternativeName>
</protein>
<dbReference type="InterPro" id="IPR020629">
    <property type="entry name" value="FPG_Glyclase"/>
</dbReference>
<keyword evidence="8 15" id="KW-0862">Zinc</keyword>
<keyword evidence="4 15" id="KW-0479">Metal-binding</keyword>
<feature type="binding site" evidence="15">
    <location>
        <position position="154"/>
    </location>
    <ligand>
        <name>DNA</name>
        <dbReference type="ChEBI" id="CHEBI:16991"/>
    </ligand>
</feature>
<keyword evidence="12 15" id="KW-0511">Multifunctional enzyme</keyword>
<keyword evidence="10 15" id="KW-0234">DNA repair</keyword>
<dbReference type="Gene3D" id="1.10.8.50">
    <property type="match status" value="1"/>
</dbReference>
<sequence>MPELPEVETVLRTLEHQLNHPVIENVEVYWTRIIAYPDVDTFIKQIKGRKILAYERYGKFLIFDLDDMVWIVHLRMEGKFYVQRPSEAYDKHTHVIFTLDDGRQLRYHDTRKFGRMWLYPKTDEQRYPCFEKFGYDVFDERLTSDYLYHRLHHKKTALKAVLLDQSIMCGIGNIYADEICFAMKMHPETMINHLRKKDFEELIYQTRRIMNGAIRSGGTTIRSYTSSLGVDGRFQLKLKVHAKKGEKCSVCGTEIKKIQVAQRGTCYCPVCQKRK</sequence>
<dbReference type="GO" id="GO:0006284">
    <property type="term" value="P:base-excision repair"/>
    <property type="evidence" value="ECO:0007669"/>
    <property type="project" value="InterPro"/>
</dbReference>
<dbReference type="RefSeq" id="WP_117452424.1">
    <property type="nucleotide sequence ID" value="NZ_CP060636.1"/>
</dbReference>
<dbReference type="EC" id="3.2.2.23" evidence="15"/>
<evidence type="ECO:0000256" key="12">
    <source>
        <dbReference type="ARBA" id="ARBA00023268"/>
    </source>
</evidence>
<dbReference type="Gene3D" id="3.20.190.10">
    <property type="entry name" value="MutM-like, N-terminal"/>
    <property type="match status" value="1"/>
</dbReference>
<evidence type="ECO:0000256" key="7">
    <source>
        <dbReference type="ARBA" id="ARBA00022801"/>
    </source>
</evidence>
<keyword evidence="7 15" id="KW-0378">Hydrolase</keyword>
<feature type="active site" description="Proton donor; for beta-elimination activity" evidence="15">
    <location>
        <position position="59"/>
    </location>
</feature>
<dbReference type="NCBIfam" id="NF002211">
    <property type="entry name" value="PRK01103.1"/>
    <property type="match status" value="1"/>
</dbReference>
<dbReference type="CDD" id="cd08966">
    <property type="entry name" value="EcFpg-like_N"/>
    <property type="match status" value="1"/>
</dbReference>
<evidence type="ECO:0000256" key="9">
    <source>
        <dbReference type="ARBA" id="ARBA00023125"/>
    </source>
</evidence>
<organism evidence="18 19">
    <name type="scientific">[Eubacterium] hominis</name>
    <dbReference type="NCBI Taxonomy" id="2764325"/>
    <lineage>
        <taxon>Bacteria</taxon>
        <taxon>Bacillati</taxon>
        <taxon>Bacillota</taxon>
        <taxon>Erysipelotrichia</taxon>
        <taxon>Erysipelotrichales</taxon>
        <taxon>Erysipelotrichaceae</taxon>
        <taxon>Amedibacillus</taxon>
    </lineage>
</organism>
<dbReference type="InterPro" id="IPR035937">
    <property type="entry name" value="FPG_N"/>
</dbReference>
<dbReference type="GO" id="GO:0008270">
    <property type="term" value="F:zinc ion binding"/>
    <property type="evidence" value="ECO:0007669"/>
    <property type="project" value="UniProtKB-UniRule"/>
</dbReference>
<evidence type="ECO:0000256" key="6">
    <source>
        <dbReference type="ARBA" id="ARBA00022771"/>
    </source>
</evidence>
<feature type="binding site" evidence="15">
    <location>
        <position position="111"/>
    </location>
    <ligand>
        <name>DNA</name>
        <dbReference type="ChEBI" id="CHEBI:16991"/>
    </ligand>
</feature>
<comment type="cofactor">
    <cofactor evidence="15">
        <name>Zn(2+)</name>
        <dbReference type="ChEBI" id="CHEBI:29105"/>
    </cofactor>
    <text evidence="15">Binds 1 zinc ion per subunit.</text>
</comment>
<evidence type="ECO:0000313" key="18">
    <source>
        <dbReference type="EMBL" id="QNM11558.1"/>
    </source>
</evidence>
<reference evidence="18 19" key="1">
    <citation type="submission" date="2020-08" db="EMBL/GenBank/DDBJ databases">
        <authorList>
            <person name="Liu C."/>
            <person name="Sun Q."/>
        </authorList>
    </citation>
    <scope>NUCLEOTIDE SEQUENCE [LARGE SCALE GENOMIC DNA]</scope>
    <source>
        <strain evidence="18 19">NSJ-61</strain>
    </source>
</reference>
<keyword evidence="6 15" id="KW-0863">Zinc-finger</keyword>
<dbReference type="PROSITE" id="PS51068">
    <property type="entry name" value="FPG_CAT"/>
    <property type="match status" value="1"/>
</dbReference>
<evidence type="ECO:0000256" key="10">
    <source>
        <dbReference type="ARBA" id="ARBA00023204"/>
    </source>
</evidence>
<dbReference type="SMART" id="SM01232">
    <property type="entry name" value="H2TH"/>
    <property type="match status" value="1"/>
</dbReference>
<proteinExistence type="inferred from homology"/>
<evidence type="ECO:0000256" key="15">
    <source>
        <dbReference type="HAMAP-Rule" id="MF_00103"/>
    </source>
</evidence>
<dbReference type="AlphaFoldDB" id="A0A7G9GL76"/>
<dbReference type="InterPro" id="IPR000214">
    <property type="entry name" value="Znf_DNA_glyclase/AP_lyase"/>
</dbReference>
<evidence type="ECO:0000256" key="3">
    <source>
        <dbReference type="ARBA" id="ARBA00011245"/>
    </source>
</evidence>
<feature type="active site" description="Schiff-base intermediate with DNA" evidence="15">
    <location>
        <position position="2"/>
    </location>
</feature>
<evidence type="ECO:0000313" key="19">
    <source>
        <dbReference type="Proteomes" id="UP000515856"/>
    </source>
</evidence>
<dbReference type="HAMAP" id="MF_00103">
    <property type="entry name" value="Fapy_DNA_glycosyl"/>
    <property type="match status" value="1"/>
</dbReference>
<keyword evidence="11 15" id="KW-0456">Lyase</keyword>
<evidence type="ECO:0000259" key="16">
    <source>
        <dbReference type="PROSITE" id="PS51066"/>
    </source>
</evidence>
<evidence type="ECO:0000256" key="5">
    <source>
        <dbReference type="ARBA" id="ARBA00022763"/>
    </source>
</evidence>
<dbReference type="FunFam" id="1.10.8.50:FF:000003">
    <property type="entry name" value="Formamidopyrimidine-DNA glycosylase"/>
    <property type="match status" value="1"/>
</dbReference>
<dbReference type="SMART" id="SM00898">
    <property type="entry name" value="Fapy_DNA_glyco"/>
    <property type="match status" value="1"/>
</dbReference>
<dbReference type="Pfam" id="PF06831">
    <property type="entry name" value="H2TH"/>
    <property type="match status" value="1"/>
</dbReference>
<dbReference type="InterPro" id="IPR015886">
    <property type="entry name" value="H2TH_FPG"/>
</dbReference>